<dbReference type="PROSITE" id="PS51257">
    <property type="entry name" value="PROKAR_LIPOPROTEIN"/>
    <property type="match status" value="1"/>
</dbReference>
<reference evidence="5" key="1">
    <citation type="submission" date="2018-02" db="EMBL/GenBank/DDBJ databases">
        <title>Glaesserella australis sp. nov., isolated from the lungs of pigs.</title>
        <authorList>
            <person name="Turni C."/>
            <person name="Christensen H."/>
        </authorList>
    </citation>
    <scope>NUCLEOTIDE SEQUENCE [LARGE SCALE GENOMIC DNA]</scope>
    <source>
        <strain evidence="5">HS4635</strain>
    </source>
</reference>
<dbReference type="Proteomes" id="UP000248689">
    <property type="component" value="Unassembled WGS sequence"/>
</dbReference>
<evidence type="ECO:0000313" key="5">
    <source>
        <dbReference type="Proteomes" id="UP000248689"/>
    </source>
</evidence>
<feature type="signal peptide" evidence="2">
    <location>
        <begin position="1"/>
        <end position="18"/>
    </location>
</feature>
<comment type="caution">
    <text evidence="4">The sequence shown here is derived from an EMBL/GenBank/DDBJ whole genome shotgun (WGS) entry which is preliminary data.</text>
</comment>
<organism evidence="4 5">
    <name type="scientific">Glaesserella australis</name>
    <dbReference type="NCBI Taxonomy" id="2094024"/>
    <lineage>
        <taxon>Bacteria</taxon>
        <taxon>Pseudomonadati</taxon>
        <taxon>Pseudomonadota</taxon>
        <taxon>Gammaproteobacteria</taxon>
        <taxon>Pasteurellales</taxon>
        <taxon>Pasteurellaceae</taxon>
        <taxon>Glaesserella</taxon>
    </lineage>
</organism>
<keyword evidence="1" id="KW-0175">Coiled coil</keyword>
<gene>
    <name evidence="4" type="ORF">C5N92_09375</name>
</gene>
<dbReference type="InterPro" id="IPR037126">
    <property type="entry name" value="PdaC/RsiV-like_sf"/>
</dbReference>
<evidence type="ECO:0000313" key="4">
    <source>
        <dbReference type="EMBL" id="RAL18084.1"/>
    </source>
</evidence>
<feature type="coiled-coil region" evidence="1">
    <location>
        <begin position="24"/>
        <end position="72"/>
    </location>
</feature>
<dbReference type="RefSeq" id="WP_111750597.1">
    <property type="nucleotide sequence ID" value="NZ_PTPX01000018.1"/>
</dbReference>
<dbReference type="AlphaFoldDB" id="A0A328C0S8"/>
<evidence type="ECO:0000256" key="1">
    <source>
        <dbReference type="SAM" id="Coils"/>
    </source>
</evidence>
<dbReference type="InterPro" id="IPR021729">
    <property type="entry name" value="DUF3298"/>
</dbReference>
<dbReference type="OrthoDB" id="6697831at2"/>
<name>A0A328C0S8_9PAST</name>
<proteinExistence type="predicted"/>
<keyword evidence="5" id="KW-1185">Reference proteome</keyword>
<sequence length="331" mass="38053">MKKSLIALLVSSVFLLSACDDKEKNALMAQVQQSTQEVTQLKSDVEKAKTELADANKSIAELTVQVEKAKSVFPALKVEIETIFDKKEIVKHKKDPNEENDFFREETPVQLGVTMPKTNVEWINELIYAEFIQNWGRSFDAQGNKVPPAKADKGKEKEMALTILQKQLNEMIASAKEDSAIALTEVLESNYLWQRNNLVLFSQVHQSYTGGAHGMHWVRYLNIDVDKRIILTISDLFSEKNQNAIQEKLWNRYVEQWYEMTGEKETFTAKADFELSGEFYFSEEGLTFAYPPYSLGPYAMGDIYLTLYWDEINPYLAKEYQQTSSRINAEF</sequence>
<dbReference type="Gene3D" id="3.90.640.20">
    <property type="entry name" value="Heat-shock cognate protein, ATPase"/>
    <property type="match status" value="1"/>
</dbReference>
<evidence type="ECO:0000256" key="2">
    <source>
        <dbReference type="SAM" id="SignalP"/>
    </source>
</evidence>
<feature type="domain" description="DUF3298" evidence="3">
    <location>
        <begin position="234"/>
        <end position="309"/>
    </location>
</feature>
<feature type="chain" id="PRO_5016378294" description="DUF3298 domain-containing protein" evidence="2">
    <location>
        <begin position="19"/>
        <end position="331"/>
    </location>
</feature>
<keyword evidence="2" id="KW-0732">Signal</keyword>
<dbReference type="EMBL" id="PTPX01000018">
    <property type="protein sequence ID" value="RAL18084.1"/>
    <property type="molecule type" value="Genomic_DNA"/>
</dbReference>
<accession>A0A328C0S8</accession>
<evidence type="ECO:0000259" key="3">
    <source>
        <dbReference type="Pfam" id="PF11738"/>
    </source>
</evidence>
<dbReference type="Gene3D" id="3.30.565.40">
    <property type="entry name" value="Fervidobacterium nodosum Rt17-B1 like"/>
    <property type="match status" value="1"/>
</dbReference>
<protein>
    <recommendedName>
        <fullName evidence="3">DUF3298 domain-containing protein</fullName>
    </recommendedName>
</protein>
<dbReference type="Pfam" id="PF11738">
    <property type="entry name" value="DUF3298"/>
    <property type="match status" value="1"/>
</dbReference>